<dbReference type="FunFam" id="3.40.50.300:FF:001025">
    <property type="entry name" value="ATPase family, AAA domain-containing 2B"/>
    <property type="match status" value="1"/>
</dbReference>
<dbReference type="GO" id="GO:0016887">
    <property type="term" value="F:ATP hydrolysis activity"/>
    <property type="evidence" value="ECO:0007669"/>
    <property type="project" value="InterPro"/>
</dbReference>
<dbReference type="InterPro" id="IPR003960">
    <property type="entry name" value="ATPase_AAA_CS"/>
</dbReference>
<evidence type="ECO:0000256" key="1">
    <source>
        <dbReference type="ARBA" id="ARBA00022741"/>
    </source>
</evidence>
<feature type="region of interest" description="Disordered" evidence="5">
    <location>
        <begin position="584"/>
        <end position="623"/>
    </location>
</feature>
<organism evidence="7 8">
    <name type="scientific">Actinoplanes aureus</name>
    <dbReference type="NCBI Taxonomy" id="2792083"/>
    <lineage>
        <taxon>Bacteria</taxon>
        <taxon>Bacillati</taxon>
        <taxon>Actinomycetota</taxon>
        <taxon>Actinomycetes</taxon>
        <taxon>Micromonosporales</taxon>
        <taxon>Micromonosporaceae</taxon>
        <taxon>Actinoplanes</taxon>
    </lineage>
</organism>
<dbReference type="PROSITE" id="PS00674">
    <property type="entry name" value="AAA"/>
    <property type="match status" value="1"/>
</dbReference>
<evidence type="ECO:0000256" key="2">
    <source>
        <dbReference type="ARBA" id="ARBA00022840"/>
    </source>
</evidence>
<dbReference type="InterPro" id="IPR050168">
    <property type="entry name" value="AAA_ATPase_domain"/>
</dbReference>
<comment type="caution">
    <text evidence="7">The sequence shown here is derived from an EMBL/GenBank/DDBJ whole genome shotgun (WGS) entry which is preliminary data.</text>
</comment>
<proteinExistence type="inferred from homology"/>
<feature type="domain" description="AAA+ ATPase" evidence="6">
    <location>
        <begin position="370"/>
        <end position="508"/>
    </location>
</feature>
<dbReference type="EMBL" id="JADQTO010000005">
    <property type="protein sequence ID" value="MBG0562560.1"/>
    <property type="molecule type" value="Genomic_DNA"/>
</dbReference>
<protein>
    <submittedName>
        <fullName evidence="7">ATP-binding protein</fullName>
    </submittedName>
</protein>
<sequence>MAQDREPELTLGQALADTPALSTAPLSPEMLEIPLHRFSLTFPAPAAETPLYWPPGMTVAGAQGGAPAPVPDAVVEPPRVTAQVDSRHPKRIDEAEAVKIAHKPDIEKAAQYLDAGLSVVVQCEKLLVEYLAKEITTRSGRKPTIVRPETTAGPGEFGGMQAGRRQQSLHALQEAVRHAKENDVVVVPHLDLLAGGSDAALNSEARELTDVLYDRSSCVLLAFVDPSLVIPEVLANRFAVRISIDILPREVRRDDGRAPVGTALVTESEAAMFSGFDEVGLYKHIAGMNAVRFRHAMRYAQHQHRDGGTFTDLLDELRIFKATTSNDFDLPDVTFDQIGGYQPVKDELQHAIDLINGGAGLPEHLHRELIPRGFIFHGPPGTGKTLFAKALATAFQATINVVSGPEVTDMYVGESERKVREIFAEARRNAPAVVVFDEFDSIASRRSGREDGGSRAGNAIVAQLLTEMDGFRPAVPVLIVGTTNRLDIIDEALLRPSRFRPIRIDLPDLEARRRIAEVHAAHFGIPVTEALLNRIATATNLMNGDDIRSIFTTARGEAAVKRMDPVKDPYRLGQLVGRLRRTIQERDADRSQRSVRRPSNAGGGRATGDPAMIPQTPEEPAQP</sequence>
<dbReference type="SMART" id="SM00382">
    <property type="entry name" value="AAA"/>
    <property type="match status" value="1"/>
</dbReference>
<dbReference type="GO" id="GO:0005524">
    <property type="term" value="F:ATP binding"/>
    <property type="evidence" value="ECO:0007669"/>
    <property type="project" value="UniProtKB-KW"/>
</dbReference>
<evidence type="ECO:0000259" key="6">
    <source>
        <dbReference type="SMART" id="SM00382"/>
    </source>
</evidence>
<evidence type="ECO:0000313" key="7">
    <source>
        <dbReference type="EMBL" id="MBG0562560.1"/>
    </source>
</evidence>
<evidence type="ECO:0000256" key="5">
    <source>
        <dbReference type="SAM" id="MobiDB-lite"/>
    </source>
</evidence>
<dbReference type="PANTHER" id="PTHR23077">
    <property type="entry name" value="AAA-FAMILY ATPASE"/>
    <property type="match status" value="1"/>
</dbReference>
<dbReference type="Gene3D" id="1.10.8.60">
    <property type="match status" value="1"/>
</dbReference>
<keyword evidence="2 4" id="KW-0067">ATP-binding</keyword>
<keyword evidence="3" id="KW-0175">Coiled coil</keyword>
<evidence type="ECO:0000256" key="4">
    <source>
        <dbReference type="RuleBase" id="RU003651"/>
    </source>
</evidence>
<keyword evidence="1 4" id="KW-0547">Nucleotide-binding</keyword>
<dbReference type="InterPro" id="IPR003959">
    <property type="entry name" value="ATPase_AAA_core"/>
</dbReference>
<dbReference type="Pfam" id="PF00004">
    <property type="entry name" value="AAA"/>
    <property type="match status" value="1"/>
</dbReference>
<gene>
    <name evidence="7" type="ORF">I4J89_13930</name>
</gene>
<dbReference type="Gene3D" id="3.40.50.300">
    <property type="entry name" value="P-loop containing nucleotide triphosphate hydrolases"/>
    <property type="match status" value="1"/>
</dbReference>
<accession>A0A931FXJ5</accession>
<dbReference type="PANTHER" id="PTHR23077:SF198">
    <property type="entry name" value="ATP-DEPENDENT ZINC METALLOPROTEASE FTSH"/>
    <property type="match status" value="1"/>
</dbReference>
<keyword evidence="8" id="KW-1185">Reference proteome</keyword>
<dbReference type="SUPFAM" id="SSF52540">
    <property type="entry name" value="P-loop containing nucleoside triphosphate hydrolases"/>
    <property type="match status" value="1"/>
</dbReference>
<evidence type="ECO:0000256" key="3">
    <source>
        <dbReference type="ARBA" id="ARBA00023054"/>
    </source>
</evidence>
<dbReference type="InterPro" id="IPR003593">
    <property type="entry name" value="AAA+_ATPase"/>
</dbReference>
<dbReference type="AlphaFoldDB" id="A0A931FXJ5"/>
<dbReference type="Proteomes" id="UP000598146">
    <property type="component" value="Unassembled WGS sequence"/>
</dbReference>
<dbReference type="InterPro" id="IPR027417">
    <property type="entry name" value="P-loop_NTPase"/>
</dbReference>
<reference evidence="7" key="1">
    <citation type="submission" date="2020-11" db="EMBL/GenBank/DDBJ databases">
        <title>Isolation and identification of active actinomycetes.</title>
        <authorList>
            <person name="Sun X."/>
        </authorList>
    </citation>
    <scope>NUCLEOTIDE SEQUENCE</scope>
    <source>
        <strain evidence="7">NEAU-A11</strain>
    </source>
</reference>
<name>A0A931FXJ5_9ACTN</name>
<evidence type="ECO:0000313" key="8">
    <source>
        <dbReference type="Proteomes" id="UP000598146"/>
    </source>
</evidence>
<comment type="similarity">
    <text evidence="4">Belongs to the AAA ATPase family.</text>
</comment>